<proteinExistence type="predicted"/>
<dbReference type="Gene3D" id="3.40.190.10">
    <property type="entry name" value="Periplasmic binding protein-like II"/>
    <property type="match status" value="2"/>
</dbReference>
<reference evidence="2 3" key="1">
    <citation type="submission" date="2023-11" db="EMBL/GenBank/DDBJ databases">
        <title>Complete genome of Pseudomonas benzenivorans BA3361.</title>
        <authorList>
            <person name="Shin S.Y."/>
            <person name="Song J."/>
            <person name="Kang H."/>
        </authorList>
    </citation>
    <scope>NUCLEOTIDE SEQUENCE [LARGE SCALE GENOMIC DNA]</scope>
    <source>
        <strain evidence="2 3">HNIBRBA3361</strain>
    </source>
</reference>
<dbReference type="InterPro" id="IPR001638">
    <property type="entry name" value="Solute-binding_3/MltF_N"/>
</dbReference>
<dbReference type="PANTHER" id="PTHR38834:SF3">
    <property type="entry name" value="SOLUTE-BINDING PROTEIN FAMILY 3_N-TERMINAL DOMAIN-CONTAINING PROTEIN"/>
    <property type="match status" value="1"/>
</dbReference>
<dbReference type="SMART" id="SM00062">
    <property type="entry name" value="PBPb"/>
    <property type="match status" value="1"/>
</dbReference>
<dbReference type="Pfam" id="PF00497">
    <property type="entry name" value="SBP_bac_3"/>
    <property type="match status" value="1"/>
</dbReference>
<dbReference type="EMBL" id="CP137892">
    <property type="protein sequence ID" value="WPC07111.1"/>
    <property type="molecule type" value="Genomic_DNA"/>
</dbReference>
<protein>
    <submittedName>
        <fullName evidence="2">ABC transporter substrate-binding protein</fullName>
    </submittedName>
</protein>
<dbReference type="SUPFAM" id="SSF53850">
    <property type="entry name" value="Periplasmic binding protein-like II"/>
    <property type="match status" value="1"/>
</dbReference>
<name>A0ABZ0Q115_9PSED</name>
<accession>A0ABZ0Q115</accession>
<dbReference type="Proteomes" id="UP001305928">
    <property type="component" value="Chromosome"/>
</dbReference>
<gene>
    <name evidence="2" type="ORF">SBP02_02740</name>
</gene>
<organism evidence="2 3">
    <name type="scientific">Pseudomonas benzenivorans</name>
    <dbReference type="NCBI Taxonomy" id="556533"/>
    <lineage>
        <taxon>Bacteria</taxon>
        <taxon>Pseudomonadati</taxon>
        <taxon>Pseudomonadota</taxon>
        <taxon>Gammaproteobacteria</taxon>
        <taxon>Pseudomonadales</taxon>
        <taxon>Pseudomonadaceae</taxon>
        <taxon>Pseudomonas</taxon>
    </lineage>
</organism>
<keyword evidence="3" id="KW-1185">Reference proteome</keyword>
<feature type="domain" description="Solute-binding protein family 3/N-terminal" evidence="1">
    <location>
        <begin position="29"/>
        <end position="249"/>
    </location>
</feature>
<evidence type="ECO:0000313" key="2">
    <source>
        <dbReference type="EMBL" id="WPC07111.1"/>
    </source>
</evidence>
<evidence type="ECO:0000313" key="3">
    <source>
        <dbReference type="Proteomes" id="UP001305928"/>
    </source>
</evidence>
<evidence type="ECO:0000259" key="1">
    <source>
        <dbReference type="SMART" id="SM00062"/>
    </source>
</evidence>
<dbReference type="PANTHER" id="PTHR38834">
    <property type="entry name" value="PERIPLASMIC SUBSTRATE BINDING PROTEIN FAMILY 3"/>
    <property type="match status" value="1"/>
</dbReference>
<dbReference type="RefSeq" id="WP_318646288.1">
    <property type="nucleotide sequence ID" value="NZ_CP137892.1"/>
</dbReference>
<sequence length="260" mass="28987">MRGAWIGLRRVLFAAGLALLGSLPGHGQELTLYTEENPPLNFSRDDQLTGFSTEIIRTLSVRTGDPVRIELGPWTRGYAKAQSEANAGVFTTARIPVREAAFQWVGPLTQTLTRFYVRKGSALRITSLEAARAQRLVLPRQWYSYEYLQGQGFDNLYTVTSAETMMQMFRQGRADVLAASDIALPGLLSMVGMSPDEVEAQFVFLRHESYLALSPQTDPAVVRRWQAALDGLKRDGGFAMSYRRWFASPSVPPRLLEVAP</sequence>